<name>A0AAD7G7V0_MYCRO</name>
<keyword evidence="3" id="KW-0862">Zinc</keyword>
<evidence type="ECO:0000256" key="2">
    <source>
        <dbReference type="ARBA" id="ARBA00022771"/>
    </source>
</evidence>
<dbReference type="InterPro" id="IPR036770">
    <property type="entry name" value="Ankyrin_rpt-contain_sf"/>
</dbReference>
<evidence type="ECO:0000256" key="4">
    <source>
        <dbReference type="PROSITE-ProRule" id="PRU00023"/>
    </source>
</evidence>
<evidence type="ECO:0000313" key="8">
    <source>
        <dbReference type="Proteomes" id="UP001221757"/>
    </source>
</evidence>
<protein>
    <recommendedName>
        <fullName evidence="6">MYND-type domain-containing protein</fullName>
    </recommendedName>
</protein>
<dbReference type="InterPro" id="IPR002893">
    <property type="entry name" value="Znf_MYND"/>
</dbReference>
<dbReference type="PROSITE" id="PS50865">
    <property type="entry name" value="ZF_MYND_2"/>
    <property type="match status" value="1"/>
</dbReference>
<feature type="domain" description="MYND-type" evidence="6">
    <location>
        <begin position="317"/>
        <end position="357"/>
    </location>
</feature>
<dbReference type="Pfam" id="PF01753">
    <property type="entry name" value="zf-MYND"/>
    <property type="match status" value="1"/>
</dbReference>
<dbReference type="Gene3D" id="1.25.40.20">
    <property type="entry name" value="Ankyrin repeat-containing domain"/>
    <property type="match status" value="1"/>
</dbReference>
<organism evidence="7 8">
    <name type="scientific">Mycena rosella</name>
    <name type="common">Pink bonnet</name>
    <name type="synonym">Agaricus rosellus</name>
    <dbReference type="NCBI Taxonomy" id="1033263"/>
    <lineage>
        <taxon>Eukaryota</taxon>
        <taxon>Fungi</taxon>
        <taxon>Dikarya</taxon>
        <taxon>Basidiomycota</taxon>
        <taxon>Agaricomycotina</taxon>
        <taxon>Agaricomycetes</taxon>
        <taxon>Agaricomycetidae</taxon>
        <taxon>Agaricales</taxon>
        <taxon>Marasmiineae</taxon>
        <taxon>Mycenaceae</taxon>
        <taxon>Mycena</taxon>
    </lineage>
</organism>
<dbReference type="Proteomes" id="UP001221757">
    <property type="component" value="Unassembled WGS sequence"/>
</dbReference>
<sequence length="386" mass="42098">MVVEGPNSQVSAEFPEMVADISRQFANFKFTDRDVSYLDLEARSKPIDRGWSFLHLAVQLGDLPLAHEFLRLGIPVDREDNDGQSPLYFGLTLLFGFKSASIPARLQVSNAELTTKIQRVCLFLISHHADPNETHGNTSLLASTCTISSWDLISALLMLLRHAALRGCSRVAIEPGSNLLQRNFLQQFRLLVFAFVAPNGLSKTAMRNHSTTPKKFNTAGTTPRDTVLSILDVLVKNRGIEPAYAAAARQAMLTPSPASAAAMPKTEWIKVMETWNDAVDAYIAFDAAERPPEIIEAAAKIGLTGGPLYRKCEGAGCANTESSKSAEAFSCCSGCKTAVYCSRSCQKSAWRAHKQACRARNVQPQLLPSQEAYAAELARVTGSKFA</sequence>
<evidence type="ECO:0000256" key="5">
    <source>
        <dbReference type="PROSITE-ProRule" id="PRU00134"/>
    </source>
</evidence>
<dbReference type="PROSITE" id="PS50088">
    <property type="entry name" value="ANK_REPEAT"/>
    <property type="match status" value="1"/>
</dbReference>
<evidence type="ECO:0000256" key="1">
    <source>
        <dbReference type="ARBA" id="ARBA00022723"/>
    </source>
</evidence>
<dbReference type="EMBL" id="JARKIE010000223">
    <property type="protein sequence ID" value="KAJ7664280.1"/>
    <property type="molecule type" value="Genomic_DNA"/>
</dbReference>
<dbReference type="InterPro" id="IPR002110">
    <property type="entry name" value="Ankyrin_rpt"/>
</dbReference>
<keyword evidence="1" id="KW-0479">Metal-binding</keyword>
<reference evidence="7" key="1">
    <citation type="submission" date="2023-03" db="EMBL/GenBank/DDBJ databases">
        <title>Massive genome expansion in bonnet fungi (Mycena s.s.) driven by repeated elements and novel gene families across ecological guilds.</title>
        <authorList>
            <consortium name="Lawrence Berkeley National Laboratory"/>
            <person name="Harder C.B."/>
            <person name="Miyauchi S."/>
            <person name="Viragh M."/>
            <person name="Kuo A."/>
            <person name="Thoen E."/>
            <person name="Andreopoulos B."/>
            <person name="Lu D."/>
            <person name="Skrede I."/>
            <person name="Drula E."/>
            <person name="Henrissat B."/>
            <person name="Morin E."/>
            <person name="Kohler A."/>
            <person name="Barry K."/>
            <person name="LaButti K."/>
            <person name="Morin E."/>
            <person name="Salamov A."/>
            <person name="Lipzen A."/>
            <person name="Mereny Z."/>
            <person name="Hegedus B."/>
            <person name="Baldrian P."/>
            <person name="Stursova M."/>
            <person name="Weitz H."/>
            <person name="Taylor A."/>
            <person name="Grigoriev I.V."/>
            <person name="Nagy L.G."/>
            <person name="Martin F."/>
            <person name="Kauserud H."/>
        </authorList>
    </citation>
    <scope>NUCLEOTIDE SEQUENCE</scope>
    <source>
        <strain evidence="7">CBHHK067</strain>
    </source>
</reference>
<dbReference type="SUPFAM" id="SSF144232">
    <property type="entry name" value="HIT/MYND zinc finger-like"/>
    <property type="match status" value="1"/>
</dbReference>
<dbReference type="GO" id="GO:0008270">
    <property type="term" value="F:zinc ion binding"/>
    <property type="evidence" value="ECO:0007669"/>
    <property type="project" value="UniProtKB-KW"/>
</dbReference>
<dbReference type="Gene3D" id="6.10.140.2220">
    <property type="match status" value="1"/>
</dbReference>
<comment type="caution">
    <text evidence="7">The sequence shown here is derived from an EMBL/GenBank/DDBJ whole genome shotgun (WGS) entry which is preliminary data.</text>
</comment>
<feature type="repeat" description="ANK" evidence="4">
    <location>
        <begin position="49"/>
        <end position="81"/>
    </location>
</feature>
<keyword evidence="4" id="KW-0040">ANK repeat</keyword>
<dbReference type="SUPFAM" id="SSF48403">
    <property type="entry name" value="Ankyrin repeat"/>
    <property type="match status" value="1"/>
</dbReference>
<accession>A0AAD7G7V0</accession>
<gene>
    <name evidence="7" type="ORF">B0H17DRAFT_1336711</name>
</gene>
<proteinExistence type="predicted"/>
<evidence type="ECO:0000313" key="7">
    <source>
        <dbReference type="EMBL" id="KAJ7664280.1"/>
    </source>
</evidence>
<keyword evidence="8" id="KW-1185">Reference proteome</keyword>
<evidence type="ECO:0000256" key="3">
    <source>
        <dbReference type="ARBA" id="ARBA00022833"/>
    </source>
</evidence>
<keyword evidence="2 5" id="KW-0863">Zinc-finger</keyword>
<dbReference type="AlphaFoldDB" id="A0AAD7G7V0"/>
<evidence type="ECO:0000259" key="6">
    <source>
        <dbReference type="PROSITE" id="PS50865"/>
    </source>
</evidence>